<organism evidence="2 3">
    <name type="scientific">Stegodyphus mimosarum</name>
    <name type="common">African social velvet spider</name>
    <dbReference type="NCBI Taxonomy" id="407821"/>
    <lineage>
        <taxon>Eukaryota</taxon>
        <taxon>Metazoa</taxon>
        <taxon>Ecdysozoa</taxon>
        <taxon>Arthropoda</taxon>
        <taxon>Chelicerata</taxon>
        <taxon>Arachnida</taxon>
        <taxon>Araneae</taxon>
        <taxon>Araneomorphae</taxon>
        <taxon>Entelegynae</taxon>
        <taxon>Eresoidea</taxon>
        <taxon>Eresidae</taxon>
        <taxon>Stegodyphus</taxon>
    </lineage>
</organism>
<evidence type="ECO:0000313" key="2">
    <source>
        <dbReference type="EMBL" id="KFM75863.1"/>
    </source>
</evidence>
<dbReference type="InterPro" id="IPR036397">
    <property type="entry name" value="RNaseH_sf"/>
</dbReference>
<evidence type="ECO:0000313" key="3">
    <source>
        <dbReference type="Proteomes" id="UP000054359"/>
    </source>
</evidence>
<sequence>MESIIIHERGACRGGSICVWDGISFGGCTGLHIFPHGTMNAYMPSSAGAMSYNFLLQDDNTKLLRARIMDNHLQHMEKPAQSLDLNPIKHVWDALERHITALNPPLQTLATLAKRLSLPIKLIECIIVVCVVLLLGKIILNTEDNFPILN</sequence>
<proteinExistence type="predicted"/>
<keyword evidence="1" id="KW-1133">Transmembrane helix</keyword>
<keyword evidence="1" id="KW-0812">Transmembrane</keyword>
<gene>
    <name evidence="2" type="ORF">X975_19257</name>
</gene>
<dbReference type="AlphaFoldDB" id="A0A087UES4"/>
<dbReference type="Proteomes" id="UP000054359">
    <property type="component" value="Unassembled WGS sequence"/>
</dbReference>
<dbReference type="OrthoDB" id="4843387at2759"/>
<protein>
    <submittedName>
        <fullName evidence="2">Uncharacterized protein</fullName>
    </submittedName>
</protein>
<evidence type="ECO:0000256" key="1">
    <source>
        <dbReference type="SAM" id="Phobius"/>
    </source>
</evidence>
<dbReference type="GO" id="GO:0003676">
    <property type="term" value="F:nucleic acid binding"/>
    <property type="evidence" value="ECO:0007669"/>
    <property type="project" value="InterPro"/>
</dbReference>
<feature type="non-terminal residue" evidence="2">
    <location>
        <position position="150"/>
    </location>
</feature>
<dbReference type="Gene3D" id="3.30.420.10">
    <property type="entry name" value="Ribonuclease H-like superfamily/Ribonuclease H"/>
    <property type="match status" value="1"/>
</dbReference>
<name>A0A087UES4_STEMI</name>
<reference evidence="2 3" key="1">
    <citation type="submission" date="2013-11" db="EMBL/GenBank/DDBJ databases">
        <title>Genome sequencing of Stegodyphus mimosarum.</title>
        <authorList>
            <person name="Bechsgaard J."/>
        </authorList>
    </citation>
    <scope>NUCLEOTIDE SEQUENCE [LARGE SCALE GENOMIC DNA]</scope>
</reference>
<dbReference type="EMBL" id="KK119496">
    <property type="protein sequence ID" value="KFM75863.1"/>
    <property type="molecule type" value="Genomic_DNA"/>
</dbReference>
<keyword evidence="3" id="KW-1185">Reference proteome</keyword>
<keyword evidence="1" id="KW-0472">Membrane</keyword>
<feature type="transmembrane region" description="Helical" evidence="1">
    <location>
        <begin position="122"/>
        <end position="140"/>
    </location>
</feature>
<accession>A0A087UES4</accession>